<comment type="caution">
    <text evidence="1">The sequence shown here is derived from an EMBL/GenBank/DDBJ whole genome shotgun (WGS) entry which is preliminary data.</text>
</comment>
<evidence type="ECO:0000313" key="2">
    <source>
        <dbReference type="Proteomes" id="UP000287651"/>
    </source>
</evidence>
<organism evidence="1 2">
    <name type="scientific">Ensete ventricosum</name>
    <name type="common">Abyssinian banana</name>
    <name type="synonym">Musa ensete</name>
    <dbReference type="NCBI Taxonomy" id="4639"/>
    <lineage>
        <taxon>Eukaryota</taxon>
        <taxon>Viridiplantae</taxon>
        <taxon>Streptophyta</taxon>
        <taxon>Embryophyta</taxon>
        <taxon>Tracheophyta</taxon>
        <taxon>Spermatophyta</taxon>
        <taxon>Magnoliopsida</taxon>
        <taxon>Liliopsida</taxon>
        <taxon>Zingiberales</taxon>
        <taxon>Musaceae</taxon>
        <taxon>Ensete</taxon>
    </lineage>
</organism>
<gene>
    <name evidence="1" type="ORF">B296_00018593</name>
</gene>
<name>A0A427AJI4_ENSVE</name>
<protein>
    <submittedName>
        <fullName evidence="1">Uncharacterized protein</fullName>
    </submittedName>
</protein>
<accession>A0A427AJI4</accession>
<proteinExistence type="predicted"/>
<sequence length="111" mass="12449">MRVTSLLQDMTGHQSPVTEGVVYWSTTAPALTRRLLPAVRGYWAGLVRRLYCAARWQGGRLLRHRVVRGYPKFSGRLGDAGTTWVRRDVDATLLAILDLTIIGPISCLWDP</sequence>
<dbReference type="EMBL" id="AMZH03002218">
    <property type="protein sequence ID" value="RRT76346.1"/>
    <property type="molecule type" value="Genomic_DNA"/>
</dbReference>
<reference evidence="1 2" key="1">
    <citation type="journal article" date="2014" name="Agronomy (Basel)">
        <title>A Draft Genome Sequence for Ensete ventricosum, the Drought-Tolerant Tree Against Hunger.</title>
        <authorList>
            <person name="Harrison J."/>
            <person name="Moore K.A."/>
            <person name="Paszkiewicz K."/>
            <person name="Jones T."/>
            <person name="Grant M."/>
            <person name="Ambacheew D."/>
            <person name="Muzemil S."/>
            <person name="Studholme D.J."/>
        </authorList>
    </citation>
    <scope>NUCLEOTIDE SEQUENCE [LARGE SCALE GENOMIC DNA]</scope>
</reference>
<evidence type="ECO:0000313" key="1">
    <source>
        <dbReference type="EMBL" id="RRT76346.1"/>
    </source>
</evidence>
<dbReference type="Proteomes" id="UP000287651">
    <property type="component" value="Unassembled WGS sequence"/>
</dbReference>
<dbReference type="AlphaFoldDB" id="A0A427AJI4"/>